<accession>A0A6J7IY71</accession>
<evidence type="ECO:0000256" key="2">
    <source>
        <dbReference type="ARBA" id="ARBA00023002"/>
    </source>
</evidence>
<proteinExistence type="predicted"/>
<sequence length="774" mass="82348">MSIPTWVGRSLPRLDDPTILRGEGRFVADYAVDAQWHAVFVRSSVAAGTVRSIRGPVGAHLFTASDLAAAPITPVLTRPDYVPVAMPILAGAVVRFIGEPVAVVLGRTPAEAEDLAEMVEVDIDPVDPVLSAQLAIRPGSRPVHDVTFPGDPNTVVDGRIHTNDFEGAWAECDHHTTIEVVSRRQSAVPLETRGSVAAFDRRTGRTTLTTSAQMPHVVRTGICDSLGIPASSLRVIAPDVGGAFGGKMTLAREDVALVHIARTLRTSIAWIETRSENFLSAWHSREQVYQVSGGFKEGRLVALRADIVADVGAYSCYPVTFGVEPLMAMAELPGPYAIEHYAVRARAVLSNKCPIAPYRGVSRPVQTLAMERLMDTAARELGIDPWELRRRSLVSSFPHTSPSGLVYDEGSYTASLAWAEDLAQREGLAQRKADALRRGRLLGQGLSVFSERTGYGTPAFAARGMAITPGYERVEMDMDPSGYVTARIGASPHGQGLHTSLAQLIADHLGIEPHRVRVISGDTDSTPFGWGSFASRSMVICGGATANASEALAEQIKQVAGSMLECSPRDLVLRGGYAYVVGSDVGVALDEVARTAYLSSHRNPGRGPGLYGQGVYDPGGTFSNACHVVEVEVDPETGAAEIVRYVVVEDAGVLVNPAIVDGQIHGGVAQGIANALLEELVYDEHGNLLTTSFLDYLPPTACEVPFIELHHLETVTDATLTGAKGVGEGGTIGAPAAILNAITDALSGYGIDVNEMPATPSRLRAAIRIKEATR</sequence>
<evidence type="ECO:0000256" key="1">
    <source>
        <dbReference type="ARBA" id="ARBA00022505"/>
    </source>
</evidence>
<dbReference type="SUPFAM" id="SSF54665">
    <property type="entry name" value="CO dehydrogenase molybdoprotein N-domain-like"/>
    <property type="match status" value="1"/>
</dbReference>
<feature type="domain" description="Aldehyde oxidase/xanthine dehydrogenase a/b hammerhead" evidence="3">
    <location>
        <begin position="21"/>
        <end position="127"/>
    </location>
</feature>
<dbReference type="AlphaFoldDB" id="A0A6J7IY71"/>
<keyword evidence="2" id="KW-0560">Oxidoreductase</keyword>
<protein>
    <submittedName>
        <fullName evidence="4">Unannotated protein</fullName>
    </submittedName>
</protein>
<dbReference type="InterPro" id="IPR037165">
    <property type="entry name" value="AldOxase/xan_DH_Mopterin-bd_sf"/>
</dbReference>
<gene>
    <name evidence="4" type="ORF">UFOPK3773_00540</name>
</gene>
<dbReference type="SMART" id="SM01008">
    <property type="entry name" value="Ald_Xan_dh_C"/>
    <property type="match status" value="1"/>
</dbReference>
<dbReference type="InterPro" id="IPR000674">
    <property type="entry name" value="Ald_Oxase/Xan_DH_a/b"/>
</dbReference>
<dbReference type="Gene3D" id="3.90.1170.50">
    <property type="entry name" value="Aldehyde oxidase/xanthine dehydrogenase, a/b hammerhead"/>
    <property type="match status" value="1"/>
</dbReference>
<dbReference type="SUPFAM" id="SSF56003">
    <property type="entry name" value="Molybdenum cofactor-binding domain"/>
    <property type="match status" value="1"/>
</dbReference>
<dbReference type="Gene3D" id="3.30.365.10">
    <property type="entry name" value="Aldehyde oxidase/xanthine dehydrogenase, molybdopterin binding domain"/>
    <property type="match status" value="4"/>
</dbReference>
<organism evidence="4">
    <name type="scientific">freshwater metagenome</name>
    <dbReference type="NCBI Taxonomy" id="449393"/>
    <lineage>
        <taxon>unclassified sequences</taxon>
        <taxon>metagenomes</taxon>
        <taxon>ecological metagenomes</taxon>
    </lineage>
</organism>
<dbReference type="Pfam" id="PF20256">
    <property type="entry name" value="MoCoBD_2"/>
    <property type="match status" value="1"/>
</dbReference>
<dbReference type="GO" id="GO:0016491">
    <property type="term" value="F:oxidoreductase activity"/>
    <property type="evidence" value="ECO:0007669"/>
    <property type="project" value="UniProtKB-KW"/>
</dbReference>
<dbReference type="GO" id="GO:0005506">
    <property type="term" value="F:iron ion binding"/>
    <property type="evidence" value="ECO:0007669"/>
    <property type="project" value="InterPro"/>
</dbReference>
<reference evidence="4" key="1">
    <citation type="submission" date="2020-05" db="EMBL/GenBank/DDBJ databases">
        <authorList>
            <person name="Chiriac C."/>
            <person name="Salcher M."/>
            <person name="Ghai R."/>
            <person name="Kavagutti S V."/>
        </authorList>
    </citation>
    <scope>NUCLEOTIDE SEQUENCE</scope>
</reference>
<dbReference type="InterPro" id="IPR046867">
    <property type="entry name" value="AldOxase/xan_DH_MoCoBD2"/>
</dbReference>
<name>A0A6J7IY71_9ZZZZ</name>
<dbReference type="InterPro" id="IPR016208">
    <property type="entry name" value="Ald_Oxase/xanthine_DH-like"/>
</dbReference>
<dbReference type="PANTHER" id="PTHR11908">
    <property type="entry name" value="XANTHINE DEHYDROGENASE"/>
    <property type="match status" value="1"/>
</dbReference>
<dbReference type="Pfam" id="PF02738">
    <property type="entry name" value="MoCoBD_1"/>
    <property type="match status" value="1"/>
</dbReference>
<evidence type="ECO:0000313" key="4">
    <source>
        <dbReference type="EMBL" id="CAB4936053.1"/>
    </source>
</evidence>
<dbReference type="InterPro" id="IPR008274">
    <property type="entry name" value="AldOxase/xan_DH_MoCoBD1"/>
</dbReference>
<dbReference type="InterPro" id="IPR036856">
    <property type="entry name" value="Ald_Oxase/Xan_DH_a/b_sf"/>
</dbReference>
<dbReference type="PANTHER" id="PTHR11908:SF132">
    <property type="entry name" value="ALDEHYDE OXIDASE 1-RELATED"/>
    <property type="match status" value="1"/>
</dbReference>
<dbReference type="EMBL" id="CAFBNF010000039">
    <property type="protein sequence ID" value="CAB4936053.1"/>
    <property type="molecule type" value="Genomic_DNA"/>
</dbReference>
<dbReference type="Pfam" id="PF01315">
    <property type="entry name" value="Ald_Xan_dh_C"/>
    <property type="match status" value="1"/>
</dbReference>
<keyword evidence="1" id="KW-0500">Molybdenum</keyword>
<evidence type="ECO:0000259" key="3">
    <source>
        <dbReference type="SMART" id="SM01008"/>
    </source>
</evidence>